<proteinExistence type="predicted"/>
<organism evidence="2 3">
    <name type="scientific">Mesorhizobium hungaricum</name>
    <dbReference type="NCBI Taxonomy" id="1566387"/>
    <lineage>
        <taxon>Bacteria</taxon>
        <taxon>Pseudomonadati</taxon>
        <taxon>Pseudomonadota</taxon>
        <taxon>Alphaproteobacteria</taxon>
        <taxon>Hyphomicrobiales</taxon>
        <taxon>Phyllobacteriaceae</taxon>
        <taxon>Mesorhizobium</taxon>
    </lineage>
</organism>
<dbReference type="STRING" id="1566387.QV13_13930"/>
<dbReference type="PROSITE" id="PS51257">
    <property type="entry name" value="PROKAR_LIPOPROTEIN"/>
    <property type="match status" value="1"/>
</dbReference>
<protein>
    <recommendedName>
        <fullName evidence="4">Esterase</fullName>
    </recommendedName>
</protein>
<keyword evidence="3" id="KW-1185">Reference proteome</keyword>
<sequence>MAVLRFSSISAHIRALAVASLALAGGCAGNQHDLLPATETAAPASSIARDHHIYIATTRAKAKDPREVYSGQRSRKAAYAMVDVSVPAIHKPGRIERPPGNVADPAKYFTAKEISGYRDDEAFSRALSADIKAHGGHALVFIHGYNTHFDDAVYRITQIAQDSGYTGAPVLFTWASAGKTVDYVYDTNSATVARDALEETLRLVAKSGAKRIDIVAHSLGNWVTMEALRQLAITKDKDLSGKLGDVVLASPDLDVDVFKSQMERYGKPKHPFIVLASKDDRALDISSWIAGDKPRLGDYLNAKDIVSYGVIVVDLSKVKPGDELGHTTFADNANVIKLLGQGLNEEDARALGRNADVTSRVNRFAQGIGQSLSSAADIVITTPLEVLTLGAGGR</sequence>
<dbReference type="EMBL" id="MDEO01000032">
    <property type="protein sequence ID" value="OCX17813.1"/>
    <property type="molecule type" value="Genomic_DNA"/>
</dbReference>
<feature type="chain" id="PRO_5008659643" description="Esterase" evidence="1">
    <location>
        <begin position="25"/>
        <end position="394"/>
    </location>
</feature>
<feature type="signal peptide" evidence="1">
    <location>
        <begin position="1"/>
        <end position="24"/>
    </location>
</feature>
<dbReference type="InterPro" id="IPR029058">
    <property type="entry name" value="AB_hydrolase_fold"/>
</dbReference>
<dbReference type="SUPFAM" id="SSF53474">
    <property type="entry name" value="alpha/beta-Hydrolases"/>
    <property type="match status" value="1"/>
</dbReference>
<evidence type="ECO:0000256" key="1">
    <source>
        <dbReference type="SAM" id="SignalP"/>
    </source>
</evidence>
<comment type="caution">
    <text evidence="2">The sequence shown here is derived from an EMBL/GenBank/DDBJ whole genome shotgun (WGS) entry which is preliminary data.</text>
</comment>
<gene>
    <name evidence="2" type="ORF">QV13_13930</name>
</gene>
<keyword evidence="1" id="KW-0732">Signal</keyword>
<dbReference type="Pfam" id="PF05990">
    <property type="entry name" value="DUF900"/>
    <property type="match status" value="1"/>
</dbReference>
<dbReference type="InterPro" id="IPR014586">
    <property type="entry name" value="UCP033909"/>
</dbReference>
<dbReference type="Proteomes" id="UP000094412">
    <property type="component" value="Unassembled WGS sequence"/>
</dbReference>
<dbReference type="OrthoDB" id="9797755at2"/>
<dbReference type="PANTHER" id="PTHR36513">
    <property type="entry name" value="ABC TRANSMEMBRANE TYPE-1 DOMAIN-CONTAINING PROTEIN"/>
    <property type="match status" value="1"/>
</dbReference>
<evidence type="ECO:0008006" key="4">
    <source>
        <dbReference type="Google" id="ProtNLM"/>
    </source>
</evidence>
<dbReference type="InterPro" id="IPR010297">
    <property type="entry name" value="DUF900_hydrolase"/>
</dbReference>
<name>A0A1C2DT49_9HYPH</name>
<dbReference type="Gene3D" id="3.40.50.1820">
    <property type="entry name" value="alpha/beta hydrolase"/>
    <property type="match status" value="1"/>
</dbReference>
<dbReference type="PIRSF" id="PIRSF033909">
    <property type="entry name" value="UCP033909"/>
    <property type="match status" value="1"/>
</dbReference>
<reference evidence="2 3" key="1">
    <citation type="submission" date="2016-08" db="EMBL/GenBank/DDBJ databases">
        <title>Whole genome sequence of Mesorhizobium sp. strain UASWS1009 isolated from industrial sewage.</title>
        <authorList>
            <person name="Crovadore J."/>
            <person name="Calmin G."/>
            <person name="Chablais R."/>
            <person name="Cochard B."/>
            <person name="Lefort F."/>
        </authorList>
    </citation>
    <scope>NUCLEOTIDE SEQUENCE [LARGE SCALE GENOMIC DNA]</scope>
    <source>
        <strain evidence="2 3">UASWS1009</strain>
    </source>
</reference>
<accession>A0A1C2DT49</accession>
<evidence type="ECO:0000313" key="3">
    <source>
        <dbReference type="Proteomes" id="UP000094412"/>
    </source>
</evidence>
<dbReference type="AlphaFoldDB" id="A0A1C2DT49"/>
<evidence type="ECO:0000313" key="2">
    <source>
        <dbReference type="EMBL" id="OCX17813.1"/>
    </source>
</evidence>
<dbReference type="PANTHER" id="PTHR36513:SF1">
    <property type="entry name" value="TRANSMEMBRANE PROTEIN"/>
    <property type="match status" value="1"/>
</dbReference>